<name>A0A7S1XQ14_9STRA</name>
<gene>
    <name evidence="2" type="ORF">PPAR1163_LOCUS9224</name>
</gene>
<protein>
    <submittedName>
        <fullName evidence="2">Uncharacterized protein</fullName>
    </submittedName>
</protein>
<dbReference type="EMBL" id="HBGJ01014443">
    <property type="protein sequence ID" value="CAD9250863.1"/>
    <property type="molecule type" value="Transcribed_RNA"/>
</dbReference>
<dbReference type="AlphaFoldDB" id="A0A7S1XQ14"/>
<evidence type="ECO:0000256" key="1">
    <source>
        <dbReference type="SAM" id="Phobius"/>
    </source>
</evidence>
<proteinExistence type="predicted"/>
<accession>A0A7S1XQ14</accession>
<sequence>MGVSMAMGRDETLMEFLFRVLSRVVMNITFGLLFALINFMFAIGAFLWSNAPDPVSGLIFFGLAMLAGFSIVATYLMVIYVAAAGTVVAGATIAMQNARALPASQRGAYIHGGRLHRDRPHYD</sequence>
<keyword evidence="1" id="KW-1133">Transmembrane helix</keyword>
<reference evidence="2" key="1">
    <citation type="submission" date="2021-01" db="EMBL/GenBank/DDBJ databases">
        <authorList>
            <person name="Corre E."/>
            <person name="Pelletier E."/>
            <person name="Niang G."/>
            <person name="Scheremetjew M."/>
            <person name="Finn R."/>
            <person name="Kale V."/>
            <person name="Holt S."/>
            <person name="Cochrane G."/>
            <person name="Meng A."/>
            <person name="Brown T."/>
            <person name="Cohen L."/>
        </authorList>
    </citation>
    <scope>NUCLEOTIDE SEQUENCE</scope>
    <source>
        <strain evidence="2">CCMP2877</strain>
    </source>
</reference>
<keyword evidence="1" id="KW-0472">Membrane</keyword>
<feature type="transmembrane region" description="Helical" evidence="1">
    <location>
        <begin position="59"/>
        <end position="89"/>
    </location>
</feature>
<feature type="transmembrane region" description="Helical" evidence="1">
    <location>
        <begin position="20"/>
        <end position="47"/>
    </location>
</feature>
<keyword evidence="1" id="KW-0812">Transmembrane</keyword>
<organism evidence="2">
    <name type="scientific">Phaeomonas parva</name>
    <dbReference type="NCBI Taxonomy" id="124430"/>
    <lineage>
        <taxon>Eukaryota</taxon>
        <taxon>Sar</taxon>
        <taxon>Stramenopiles</taxon>
        <taxon>Ochrophyta</taxon>
        <taxon>Pinguiophyceae</taxon>
        <taxon>Pinguiochrysidales</taxon>
        <taxon>Pinguiochrysidaceae</taxon>
        <taxon>Phaeomonas</taxon>
    </lineage>
</organism>
<evidence type="ECO:0000313" key="2">
    <source>
        <dbReference type="EMBL" id="CAD9250863.1"/>
    </source>
</evidence>